<dbReference type="AlphaFoldDB" id="A0A9P0XFJ8"/>
<dbReference type="GO" id="GO:0005743">
    <property type="term" value="C:mitochondrial inner membrane"/>
    <property type="evidence" value="ECO:0007669"/>
    <property type="project" value="TreeGrafter"/>
</dbReference>
<dbReference type="PANTHER" id="PTHR13966">
    <property type="entry name" value="ENDONUCLEASE RELATED"/>
    <property type="match status" value="1"/>
</dbReference>
<feature type="domain" description="DNA/RNA non-specific endonuclease/pyrophosphatase/phosphodiesterase" evidence="7">
    <location>
        <begin position="139"/>
        <end position="379"/>
    </location>
</feature>
<comment type="similarity">
    <text evidence="1">Belongs to the DNA/RNA non-specific endonuclease family.</text>
</comment>
<dbReference type="InterPro" id="IPR044929">
    <property type="entry name" value="DNA/RNA_non-sp_Endonuclease_sf"/>
</dbReference>
<dbReference type="GO" id="GO:0004521">
    <property type="term" value="F:RNA endonuclease activity"/>
    <property type="evidence" value="ECO:0007669"/>
    <property type="project" value="TreeGrafter"/>
</dbReference>
<dbReference type="Gene3D" id="3.40.570.10">
    <property type="entry name" value="Extracellular Endonuclease, subunit A"/>
    <property type="match status" value="1"/>
</dbReference>
<keyword evidence="9" id="KW-1185">Reference proteome</keyword>
<keyword evidence="6" id="KW-0732">Signal</keyword>
<evidence type="ECO:0000313" key="9">
    <source>
        <dbReference type="Proteomes" id="UP001152562"/>
    </source>
</evidence>
<dbReference type="FunFam" id="3.40.570.10:FF:000007">
    <property type="entry name" value="Alkaline nuclease"/>
    <property type="match status" value="1"/>
</dbReference>
<comment type="caution">
    <text evidence="8">The sequence shown here is derived from an EMBL/GenBank/DDBJ whole genome shotgun (WGS) entry which is preliminary data.</text>
</comment>
<evidence type="ECO:0000256" key="3">
    <source>
        <dbReference type="ARBA" id="ARBA00022759"/>
    </source>
</evidence>
<evidence type="ECO:0000256" key="6">
    <source>
        <dbReference type="SAM" id="SignalP"/>
    </source>
</evidence>
<dbReference type="GO" id="GO:0000014">
    <property type="term" value="F:single-stranded DNA endodeoxyribonuclease activity"/>
    <property type="evidence" value="ECO:0007669"/>
    <property type="project" value="TreeGrafter"/>
</dbReference>
<protein>
    <recommendedName>
        <fullName evidence="7">DNA/RNA non-specific endonuclease/pyrophosphatase/phosphodiesterase domain-containing protein</fullName>
    </recommendedName>
</protein>
<evidence type="ECO:0000313" key="8">
    <source>
        <dbReference type="EMBL" id="CAH4034400.1"/>
    </source>
</evidence>
<gene>
    <name evidence="8" type="ORF">PIBRA_LOCUS10583</name>
</gene>
<reference evidence="8" key="1">
    <citation type="submission" date="2022-05" db="EMBL/GenBank/DDBJ databases">
        <authorList>
            <person name="Okamura Y."/>
        </authorList>
    </citation>
    <scope>NUCLEOTIDE SEQUENCE</scope>
</reference>
<feature type="active site" description="Proton acceptor" evidence="4">
    <location>
        <position position="223"/>
    </location>
</feature>
<evidence type="ECO:0000259" key="7">
    <source>
        <dbReference type="SMART" id="SM00892"/>
    </source>
</evidence>
<keyword evidence="2" id="KW-0540">Nuclease</keyword>
<evidence type="ECO:0000256" key="1">
    <source>
        <dbReference type="ARBA" id="ARBA00010052"/>
    </source>
</evidence>
<proteinExistence type="inferred from homology"/>
<evidence type="ECO:0000256" key="5">
    <source>
        <dbReference type="PIRSR" id="PIRSR640255-2"/>
    </source>
</evidence>
<keyword evidence="3" id="KW-0255">Endonuclease</keyword>
<dbReference type="GO" id="GO:0005634">
    <property type="term" value="C:nucleus"/>
    <property type="evidence" value="ECO:0007669"/>
    <property type="project" value="TreeGrafter"/>
</dbReference>
<keyword evidence="5" id="KW-0479">Metal-binding</keyword>
<dbReference type="Proteomes" id="UP001152562">
    <property type="component" value="Unassembled WGS sequence"/>
</dbReference>
<dbReference type="PANTHER" id="PTHR13966:SF19">
    <property type="entry name" value="NUCLEASE EXOG, MITOCHONDRIAL"/>
    <property type="match status" value="1"/>
</dbReference>
<feature type="signal peptide" evidence="6">
    <location>
        <begin position="1"/>
        <end position="18"/>
    </location>
</feature>
<feature type="chain" id="PRO_5040208433" description="DNA/RNA non-specific endonuclease/pyrophosphatase/phosphodiesterase domain-containing protein" evidence="6">
    <location>
        <begin position="19"/>
        <end position="396"/>
    </location>
</feature>
<dbReference type="GO" id="GO:0046872">
    <property type="term" value="F:metal ion binding"/>
    <property type="evidence" value="ECO:0007669"/>
    <property type="project" value="UniProtKB-KW"/>
</dbReference>
<organism evidence="8 9">
    <name type="scientific">Pieris brassicae</name>
    <name type="common">White butterfly</name>
    <name type="synonym">Large white butterfly</name>
    <dbReference type="NCBI Taxonomy" id="7116"/>
    <lineage>
        <taxon>Eukaryota</taxon>
        <taxon>Metazoa</taxon>
        <taxon>Ecdysozoa</taxon>
        <taxon>Arthropoda</taxon>
        <taxon>Hexapoda</taxon>
        <taxon>Insecta</taxon>
        <taxon>Pterygota</taxon>
        <taxon>Neoptera</taxon>
        <taxon>Endopterygota</taxon>
        <taxon>Lepidoptera</taxon>
        <taxon>Glossata</taxon>
        <taxon>Ditrysia</taxon>
        <taxon>Papilionoidea</taxon>
        <taxon>Pieridae</taxon>
        <taxon>Pierinae</taxon>
        <taxon>Pieris</taxon>
    </lineage>
</organism>
<dbReference type="GO" id="GO:0003676">
    <property type="term" value="F:nucleic acid binding"/>
    <property type="evidence" value="ECO:0007669"/>
    <property type="project" value="InterPro"/>
</dbReference>
<dbReference type="GO" id="GO:0006309">
    <property type="term" value="P:apoptotic DNA fragmentation"/>
    <property type="evidence" value="ECO:0007669"/>
    <property type="project" value="TreeGrafter"/>
</dbReference>
<evidence type="ECO:0000256" key="4">
    <source>
        <dbReference type="PIRSR" id="PIRSR640255-1"/>
    </source>
</evidence>
<feature type="binding site" evidence="5">
    <location>
        <position position="253"/>
    </location>
    <ligand>
        <name>Mg(2+)</name>
        <dbReference type="ChEBI" id="CHEBI:18420"/>
        <note>catalytic</note>
    </ligand>
</feature>
<dbReference type="SMART" id="SM00892">
    <property type="entry name" value="Endonuclease_NS"/>
    <property type="match status" value="1"/>
</dbReference>
<dbReference type="InterPro" id="IPR044925">
    <property type="entry name" value="His-Me_finger_sf"/>
</dbReference>
<dbReference type="Pfam" id="PF01223">
    <property type="entry name" value="Endonuclease_NS"/>
    <property type="match status" value="1"/>
</dbReference>
<evidence type="ECO:0000256" key="2">
    <source>
        <dbReference type="ARBA" id="ARBA00022722"/>
    </source>
</evidence>
<keyword evidence="3" id="KW-0378">Hydrolase</keyword>
<sequence length="396" mass="45645">MNYFIILYTVLRLNYVFGSCNLSLKEDFGSPSPVYLHNGEFLAPNSASGHILLRRSEIVQIACPGHKRFVLLGDEQTHLDVLPVKCVTGKTFRGDNGWVGELKEVTCNGPPWYSAQETRQYCYGRNKMYSTGYNISGDFYKLYDLCFDKSLFTTLYSKHELTPASFFKQISSRPSFIEGDLFGKVRMSQLYKIDNQKKRLREILGDGMDEKYITKIQFLNRGHLSPKADFTLSAEQRASFHYANTAPQWMRGNAGDWAAVEDAVRRRVHDLNTTVTLYTGAYGVMTLADSANKHREIYLSTDQNNNGIVPVPLYFFKLVYDPKKQTAVVFVLINSTYYTEARIDELSFCQDVCYENSKYKWLKWRNDGTHSFCCEYHEFVENINVLPQLKVKGLFY</sequence>
<accession>A0A9P0XFJ8</accession>
<dbReference type="SUPFAM" id="SSF54060">
    <property type="entry name" value="His-Me finger endonucleases"/>
    <property type="match status" value="1"/>
</dbReference>
<name>A0A9P0XFJ8_PIEBR</name>
<dbReference type="InterPro" id="IPR001604">
    <property type="entry name" value="Endo_G_ENPP1-like_dom"/>
</dbReference>
<dbReference type="InterPro" id="IPR040255">
    <property type="entry name" value="Non-specific_endonuclease"/>
</dbReference>
<dbReference type="EMBL" id="CALOZG010000040">
    <property type="protein sequence ID" value="CAH4034400.1"/>
    <property type="molecule type" value="Genomic_DNA"/>
</dbReference>